<feature type="compositionally biased region" description="Basic and acidic residues" evidence="1">
    <location>
        <begin position="61"/>
        <end position="79"/>
    </location>
</feature>
<organism evidence="3 4">
    <name type="scientific">Anas platyrhynchos platyrhynchos</name>
    <name type="common">Northern mallard</name>
    <dbReference type="NCBI Taxonomy" id="8840"/>
    <lineage>
        <taxon>Eukaryota</taxon>
        <taxon>Metazoa</taxon>
        <taxon>Chordata</taxon>
        <taxon>Craniata</taxon>
        <taxon>Vertebrata</taxon>
        <taxon>Euteleostomi</taxon>
        <taxon>Archelosauria</taxon>
        <taxon>Archosauria</taxon>
        <taxon>Dinosauria</taxon>
        <taxon>Saurischia</taxon>
        <taxon>Theropoda</taxon>
        <taxon>Coelurosauria</taxon>
        <taxon>Aves</taxon>
        <taxon>Neognathae</taxon>
        <taxon>Galloanserae</taxon>
        <taxon>Anseriformes</taxon>
        <taxon>Anatidae</taxon>
        <taxon>Anatinae</taxon>
        <taxon>Anas</taxon>
    </lineage>
</organism>
<proteinExistence type="predicted"/>
<sequence>MRRAALGGAGPGSEPARRGCRQPPGPQSGLERAARTATGQPGIPIMDRSRHRAGNSNEQASSREHSYGEDERQRQRERLSREEAYYQFINELNEEDYRLMRDRNLLGTPGEITAEELQQRLEGAKERLASQADLENREGEGRAVGDSDVLGENSNGDSLLEWLNTFRRTGNATRSGQSGNQTWRAVRGKTLMASFIKMGFHCVMVRGRFLIQFRTGYLELSYSISSTSWCE</sequence>
<keyword evidence="4" id="KW-1185">Reference proteome</keyword>
<gene>
    <name evidence="3" type="primary">RNF6</name>
</gene>
<dbReference type="Ensembl" id="ENSAPLT00000042425.1">
    <property type="protein sequence ID" value="ENSAPLP00000022106.1"/>
    <property type="gene ID" value="ENSAPLG00000009544.2"/>
</dbReference>
<feature type="domain" description="E3 ubiquitin-protein ligase RNF6/12 N-terminal" evidence="2">
    <location>
        <begin position="71"/>
        <end position="128"/>
    </location>
</feature>
<accession>A0A493T8C4</accession>
<dbReference type="Proteomes" id="UP000016666">
    <property type="component" value="Chromosome 1"/>
</dbReference>
<dbReference type="Pfam" id="PF25914">
    <property type="entry name" value="RNF6_N"/>
    <property type="match status" value="1"/>
</dbReference>
<evidence type="ECO:0000313" key="3">
    <source>
        <dbReference type="Ensembl" id="ENSAPLP00000022106.1"/>
    </source>
</evidence>
<evidence type="ECO:0000259" key="2">
    <source>
        <dbReference type="Pfam" id="PF25914"/>
    </source>
</evidence>
<reference evidence="3" key="2">
    <citation type="submission" date="2025-08" db="UniProtKB">
        <authorList>
            <consortium name="Ensembl"/>
        </authorList>
    </citation>
    <scope>IDENTIFICATION</scope>
</reference>
<reference evidence="3" key="3">
    <citation type="submission" date="2025-09" db="UniProtKB">
        <authorList>
            <consortium name="Ensembl"/>
        </authorList>
    </citation>
    <scope>IDENTIFICATION</scope>
</reference>
<protein>
    <submittedName>
        <fullName evidence="3">Ring finger protein 6</fullName>
    </submittedName>
</protein>
<feature type="region of interest" description="Disordered" evidence="1">
    <location>
        <begin position="1"/>
        <end position="79"/>
    </location>
</feature>
<dbReference type="AlphaFoldDB" id="A0A493T8C4"/>
<reference evidence="3 4" key="1">
    <citation type="submission" date="2017-10" db="EMBL/GenBank/DDBJ databases">
        <title>A new Pekin duck reference genome.</title>
        <authorList>
            <person name="Hou Z.-C."/>
            <person name="Zhou Z.-K."/>
            <person name="Zhu F."/>
            <person name="Hou S.-S."/>
        </authorList>
    </citation>
    <scope>NUCLEOTIDE SEQUENCE [LARGE SCALE GENOMIC DNA]</scope>
</reference>
<dbReference type="InterPro" id="IPR058896">
    <property type="entry name" value="RNF6/12_N"/>
</dbReference>
<feature type="region of interest" description="Disordered" evidence="1">
    <location>
        <begin position="130"/>
        <end position="150"/>
    </location>
</feature>
<feature type="compositionally biased region" description="Basic and acidic residues" evidence="1">
    <location>
        <begin position="130"/>
        <end position="145"/>
    </location>
</feature>
<name>A0A493T8C4_ANAPP</name>
<dbReference type="GeneTree" id="ENSGT00940000158530"/>
<evidence type="ECO:0000256" key="1">
    <source>
        <dbReference type="SAM" id="MobiDB-lite"/>
    </source>
</evidence>
<evidence type="ECO:0000313" key="4">
    <source>
        <dbReference type="Proteomes" id="UP000016666"/>
    </source>
</evidence>